<keyword evidence="1" id="KW-0812">Transmembrane</keyword>
<evidence type="ECO:0000313" key="2">
    <source>
        <dbReference type="EMBL" id="KAF2673768.1"/>
    </source>
</evidence>
<keyword evidence="1" id="KW-0472">Membrane</keyword>
<evidence type="ECO:0000313" key="3">
    <source>
        <dbReference type="Proteomes" id="UP000799302"/>
    </source>
</evidence>
<sequence>MRCISASLECFTWGGACITPLCGSLPVESKSCQWAKCFCKAYKEAQQNFKPVNKCLPGPQKLKAIVRLRFHETTITSILAMPYDLGRVETLKLSSIGPLSIYIMGTGSLMLITLSFLGKACFTQLSIGYRS</sequence>
<keyword evidence="1" id="KW-1133">Transmembrane helix</keyword>
<protein>
    <submittedName>
        <fullName evidence="2">Uncharacterized protein</fullName>
    </submittedName>
</protein>
<dbReference type="AlphaFoldDB" id="A0A6A6URS0"/>
<reference evidence="2" key="1">
    <citation type="journal article" date="2020" name="Stud. Mycol.">
        <title>101 Dothideomycetes genomes: a test case for predicting lifestyles and emergence of pathogens.</title>
        <authorList>
            <person name="Haridas S."/>
            <person name="Albert R."/>
            <person name="Binder M."/>
            <person name="Bloem J."/>
            <person name="Labutti K."/>
            <person name="Salamov A."/>
            <person name="Andreopoulos B."/>
            <person name="Baker S."/>
            <person name="Barry K."/>
            <person name="Bills G."/>
            <person name="Bluhm B."/>
            <person name="Cannon C."/>
            <person name="Castanera R."/>
            <person name="Culley D."/>
            <person name="Daum C."/>
            <person name="Ezra D."/>
            <person name="Gonzalez J."/>
            <person name="Henrissat B."/>
            <person name="Kuo A."/>
            <person name="Liang C."/>
            <person name="Lipzen A."/>
            <person name="Lutzoni F."/>
            <person name="Magnuson J."/>
            <person name="Mondo S."/>
            <person name="Nolan M."/>
            <person name="Ohm R."/>
            <person name="Pangilinan J."/>
            <person name="Park H.-J."/>
            <person name="Ramirez L."/>
            <person name="Alfaro M."/>
            <person name="Sun H."/>
            <person name="Tritt A."/>
            <person name="Yoshinaga Y."/>
            <person name="Zwiers L.-H."/>
            <person name="Turgeon B."/>
            <person name="Goodwin S."/>
            <person name="Spatafora J."/>
            <person name="Crous P."/>
            <person name="Grigoriev I."/>
        </authorList>
    </citation>
    <scope>NUCLEOTIDE SEQUENCE</scope>
    <source>
        <strain evidence="2">CBS 115976</strain>
    </source>
</reference>
<dbReference type="EMBL" id="MU004231">
    <property type="protein sequence ID" value="KAF2673768.1"/>
    <property type="molecule type" value="Genomic_DNA"/>
</dbReference>
<keyword evidence="3" id="KW-1185">Reference proteome</keyword>
<proteinExistence type="predicted"/>
<dbReference type="Proteomes" id="UP000799302">
    <property type="component" value="Unassembled WGS sequence"/>
</dbReference>
<organism evidence="2 3">
    <name type="scientific">Microthyrium microscopicum</name>
    <dbReference type="NCBI Taxonomy" id="703497"/>
    <lineage>
        <taxon>Eukaryota</taxon>
        <taxon>Fungi</taxon>
        <taxon>Dikarya</taxon>
        <taxon>Ascomycota</taxon>
        <taxon>Pezizomycotina</taxon>
        <taxon>Dothideomycetes</taxon>
        <taxon>Dothideomycetes incertae sedis</taxon>
        <taxon>Microthyriales</taxon>
        <taxon>Microthyriaceae</taxon>
        <taxon>Microthyrium</taxon>
    </lineage>
</organism>
<name>A0A6A6URS0_9PEZI</name>
<feature type="transmembrane region" description="Helical" evidence="1">
    <location>
        <begin position="99"/>
        <end position="122"/>
    </location>
</feature>
<accession>A0A6A6URS0</accession>
<gene>
    <name evidence="2" type="ORF">BT63DRAFT_166403</name>
</gene>
<evidence type="ECO:0000256" key="1">
    <source>
        <dbReference type="SAM" id="Phobius"/>
    </source>
</evidence>